<evidence type="ECO:0000313" key="1">
    <source>
        <dbReference type="EMBL" id="KAK1839891.1"/>
    </source>
</evidence>
<name>A0AAD9A1W3_9PEZI</name>
<organism evidence="1 2">
    <name type="scientific">Colletotrichum chrysophilum</name>
    <dbReference type="NCBI Taxonomy" id="1836956"/>
    <lineage>
        <taxon>Eukaryota</taxon>
        <taxon>Fungi</taxon>
        <taxon>Dikarya</taxon>
        <taxon>Ascomycota</taxon>
        <taxon>Pezizomycotina</taxon>
        <taxon>Sordariomycetes</taxon>
        <taxon>Hypocreomycetidae</taxon>
        <taxon>Glomerellales</taxon>
        <taxon>Glomerellaceae</taxon>
        <taxon>Colletotrichum</taxon>
        <taxon>Colletotrichum gloeosporioides species complex</taxon>
    </lineage>
</organism>
<dbReference type="AlphaFoldDB" id="A0AAD9A1W3"/>
<gene>
    <name evidence="1" type="ORF">CCHR01_17493</name>
</gene>
<accession>A0AAD9A1W3</accession>
<reference evidence="1" key="1">
    <citation type="submission" date="2023-01" db="EMBL/GenBank/DDBJ databases">
        <title>Colletotrichum chrysophilum M932 genome sequence.</title>
        <authorList>
            <person name="Baroncelli R."/>
        </authorList>
    </citation>
    <scope>NUCLEOTIDE SEQUENCE</scope>
    <source>
        <strain evidence="1">M932</strain>
    </source>
</reference>
<keyword evidence="2" id="KW-1185">Reference proteome</keyword>
<comment type="caution">
    <text evidence="1">The sequence shown here is derived from an EMBL/GenBank/DDBJ whole genome shotgun (WGS) entry which is preliminary data.</text>
</comment>
<evidence type="ECO:0000313" key="2">
    <source>
        <dbReference type="Proteomes" id="UP001243330"/>
    </source>
</evidence>
<sequence>MPESPTRVPWGVSPLITPSSLDRLSATTRTLTSIVNSCQITMVQRSQRRSLMTNCLAKPPCQTARQELGKLFSLHTT</sequence>
<protein>
    <submittedName>
        <fullName evidence="1">Uncharacterized protein</fullName>
    </submittedName>
</protein>
<dbReference type="Proteomes" id="UP001243330">
    <property type="component" value="Unassembled WGS sequence"/>
</dbReference>
<proteinExistence type="predicted"/>
<dbReference type="EMBL" id="JAQOWY010000617">
    <property type="protein sequence ID" value="KAK1839891.1"/>
    <property type="molecule type" value="Genomic_DNA"/>
</dbReference>